<comment type="caution">
    <text evidence="1">The sequence shown here is derived from an EMBL/GenBank/DDBJ whole genome shotgun (WGS) entry which is preliminary data.</text>
</comment>
<reference evidence="1" key="1">
    <citation type="submission" date="2021-01" db="EMBL/GenBank/DDBJ databases">
        <title>Whole genome shotgun sequence of Planobispora rosea NBRC 15558.</title>
        <authorList>
            <person name="Komaki H."/>
            <person name="Tamura T."/>
        </authorList>
    </citation>
    <scope>NUCLEOTIDE SEQUENCE</scope>
    <source>
        <strain evidence="1">NBRC 15558</strain>
    </source>
</reference>
<evidence type="ECO:0000313" key="2">
    <source>
        <dbReference type="Proteomes" id="UP000655044"/>
    </source>
</evidence>
<dbReference type="EMBL" id="BOOI01000076">
    <property type="protein sequence ID" value="GIH88194.1"/>
    <property type="molecule type" value="Genomic_DNA"/>
</dbReference>
<dbReference type="Proteomes" id="UP000655044">
    <property type="component" value="Unassembled WGS sequence"/>
</dbReference>
<keyword evidence="2" id="KW-1185">Reference proteome</keyword>
<sequence>MVGEQRAPRVTSTTSVAVADQLQRELAEHGITADVNDGYGLAVVSAWRGLVVWTNGDLFWWCAGWNAQRGRPVYACHPAADPKRAARRIAVRYKDLRATERSAPDRS</sequence>
<proteinExistence type="predicted"/>
<accession>A0A8J3SAM8</accession>
<gene>
    <name evidence="1" type="ORF">Pro02_66020</name>
</gene>
<evidence type="ECO:0000313" key="1">
    <source>
        <dbReference type="EMBL" id="GIH88194.1"/>
    </source>
</evidence>
<organism evidence="1 2">
    <name type="scientific">Planobispora rosea</name>
    <dbReference type="NCBI Taxonomy" id="35762"/>
    <lineage>
        <taxon>Bacteria</taxon>
        <taxon>Bacillati</taxon>
        <taxon>Actinomycetota</taxon>
        <taxon>Actinomycetes</taxon>
        <taxon>Streptosporangiales</taxon>
        <taxon>Streptosporangiaceae</taxon>
        <taxon>Planobispora</taxon>
    </lineage>
</organism>
<name>A0A8J3SAM8_PLARO</name>
<protein>
    <submittedName>
        <fullName evidence="1">Uncharacterized protein</fullName>
    </submittedName>
</protein>
<dbReference type="AlphaFoldDB" id="A0A8J3SAM8"/>